<dbReference type="EMBL" id="PKFO01000002">
    <property type="protein sequence ID" value="PVH19376.1"/>
    <property type="molecule type" value="Genomic_DNA"/>
</dbReference>
<dbReference type="Proteomes" id="UP000244309">
    <property type="component" value="Unassembled WGS sequence"/>
</dbReference>
<organism evidence="2 3">
    <name type="scientific">Candidozyma haemuli</name>
    <dbReference type="NCBI Taxonomy" id="45357"/>
    <lineage>
        <taxon>Eukaryota</taxon>
        <taxon>Fungi</taxon>
        <taxon>Dikarya</taxon>
        <taxon>Ascomycota</taxon>
        <taxon>Saccharomycotina</taxon>
        <taxon>Pichiomycetes</taxon>
        <taxon>Metschnikowiaceae</taxon>
        <taxon>Candidozyma</taxon>
    </lineage>
</organism>
<evidence type="ECO:0000313" key="2">
    <source>
        <dbReference type="EMBL" id="PVH19376.1"/>
    </source>
</evidence>
<keyword evidence="3" id="KW-1185">Reference proteome</keyword>
<name>A0A2V1APA4_9ASCO</name>
<feature type="compositionally biased region" description="Polar residues" evidence="1">
    <location>
        <begin position="44"/>
        <end position="61"/>
    </location>
</feature>
<feature type="compositionally biased region" description="Low complexity" evidence="1">
    <location>
        <begin position="100"/>
        <end position="119"/>
    </location>
</feature>
<dbReference type="VEuPathDB" id="FungiDB:CXQ85_003215"/>
<gene>
    <name evidence="2" type="ORF">CXQ85_003215</name>
</gene>
<reference evidence="2 3" key="1">
    <citation type="submission" date="2017-12" db="EMBL/GenBank/DDBJ databases">
        <title>Genome Sequence of a Multidrug-Resistant Candida haemulonii Isolate from a Patient with Chronic Leg Ulcers in Israel.</title>
        <authorList>
            <person name="Chow N.A."/>
            <person name="Gade L."/>
            <person name="Batra D."/>
            <person name="Rowe L.A."/>
            <person name="Ben-Ami R."/>
            <person name="Loparev V.N."/>
            <person name="Litvintseva A.P."/>
        </authorList>
    </citation>
    <scope>NUCLEOTIDE SEQUENCE [LARGE SCALE GENOMIC DNA]</scope>
    <source>
        <strain evidence="2 3">B11899</strain>
    </source>
</reference>
<feature type="region of interest" description="Disordered" evidence="1">
    <location>
        <begin position="218"/>
        <end position="243"/>
    </location>
</feature>
<protein>
    <submittedName>
        <fullName evidence="2">Uncharacterized protein</fullName>
    </submittedName>
</protein>
<feature type="compositionally biased region" description="Polar residues" evidence="1">
    <location>
        <begin position="223"/>
        <end position="241"/>
    </location>
</feature>
<dbReference type="RefSeq" id="XP_025340316.1">
    <property type="nucleotide sequence ID" value="XM_025486868.1"/>
</dbReference>
<proteinExistence type="predicted"/>
<feature type="region of interest" description="Disordered" evidence="1">
    <location>
        <begin position="1"/>
        <end position="64"/>
    </location>
</feature>
<feature type="compositionally biased region" description="Basic and acidic residues" evidence="1">
    <location>
        <begin position="27"/>
        <end position="42"/>
    </location>
</feature>
<feature type="region of interest" description="Disordered" evidence="1">
    <location>
        <begin position="89"/>
        <end position="129"/>
    </location>
</feature>
<evidence type="ECO:0000256" key="1">
    <source>
        <dbReference type="SAM" id="MobiDB-lite"/>
    </source>
</evidence>
<comment type="caution">
    <text evidence="2">The sequence shown here is derived from an EMBL/GenBank/DDBJ whole genome shotgun (WGS) entry which is preliminary data.</text>
</comment>
<accession>A0A2V1APA4</accession>
<dbReference type="GeneID" id="37008546"/>
<dbReference type="OrthoDB" id="3980909at2759"/>
<evidence type="ECO:0000313" key="3">
    <source>
        <dbReference type="Proteomes" id="UP000244309"/>
    </source>
</evidence>
<sequence length="303" mass="33890">MTRKSCRIRTPTPKAKEVTMDSTNKAAHTDAVSRKRKSEPLHESSFQNQQTPAKKSKSMTNLAVEDDKIDPVEKLLCLTNLNNDILFDLETDESGSEPNSPRSLTASSSSVSTDASASSEFEDSPLHSPYPNMELDFSKVIKDNLRSYYLSAYKSPIEIHNDNSSFSILNKKSNQHASGADASLPSQTTKGREVPFFKNVNFNKPKFGNSIEDYLFYDDDESANSPTDSEQEEMPSSTTFMPQLPNVSFHYRRDDKLNLSLSDQNPWAEPQDISKILNSNSVMTGKSSEMVGTSRLLINDFFL</sequence>
<dbReference type="AlphaFoldDB" id="A0A2V1APA4"/>